<dbReference type="EC" id="3.2.1.22" evidence="2"/>
<evidence type="ECO:0000313" key="7">
    <source>
        <dbReference type="EMBL" id="TGO05193.1"/>
    </source>
</evidence>
<dbReference type="Pfam" id="PF16874">
    <property type="entry name" value="Glyco_hydro_36C"/>
    <property type="match status" value="1"/>
</dbReference>
<dbReference type="Proteomes" id="UP000297318">
    <property type="component" value="Unassembled WGS sequence"/>
</dbReference>
<dbReference type="InterPro" id="IPR017853">
    <property type="entry name" value="GH"/>
</dbReference>
<proteinExistence type="predicted"/>
<dbReference type="InterPro" id="IPR000111">
    <property type="entry name" value="Glyco_hydro_27/36_CS"/>
</dbReference>
<evidence type="ECO:0000256" key="3">
    <source>
        <dbReference type="ARBA" id="ARBA00022801"/>
    </source>
</evidence>
<dbReference type="SUPFAM" id="SSF51445">
    <property type="entry name" value="(Trans)glycosidases"/>
    <property type="match status" value="1"/>
</dbReference>
<reference evidence="7 8" key="1">
    <citation type="submission" date="2018-11" db="EMBL/GenBank/DDBJ databases">
        <title>Complete genome sequencing of the Actinobacteria Serinibacter sp. K3-2.</title>
        <authorList>
            <person name="Rakitin A.L."/>
            <person name="Beletsky A.V."/>
            <person name="Mardanov A.V."/>
            <person name="Ravin N.V."/>
            <person name="Gromova A.S."/>
            <person name="Filippova S.N."/>
            <person name="Gal'Chenko V.F."/>
        </authorList>
    </citation>
    <scope>NUCLEOTIDE SEQUENCE [LARGE SCALE GENOMIC DNA]</scope>
    <source>
        <strain evidence="7 8">K3-2</strain>
    </source>
</reference>
<dbReference type="GO" id="GO:0004557">
    <property type="term" value="F:alpha-galactosidase activity"/>
    <property type="evidence" value="ECO:0007669"/>
    <property type="project" value="UniProtKB-EC"/>
</dbReference>
<protein>
    <recommendedName>
        <fullName evidence="2">alpha-galactosidase</fullName>
        <ecNumber evidence="2">3.2.1.22</ecNumber>
    </recommendedName>
</protein>
<dbReference type="InterPro" id="IPR013785">
    <property type="entry name" value="Aldolase_TIM"/>
</dbReference>
<dbReference type="GO" id="GO:0016052">
    <property type="term" value="P:carbohydrate catabolic process"/>
    <property type="evidence" value="ECO:0007669"/>
    <property type="project" value="InterPro"/>
</dbReference>
<dbReference type="Gene3D" id="2.60.40.1180">
    <property type="entry name" value="Golgi alpha-mannosidase II"/>
    <property type="match status" value="1"/>
</dbReference>
<evidence type="ECO:0000256" key="2">
    <source>
        <dbReference type="ARBA" id="ARBA00012755"/>
    </source>
</evidence>
<evidence type="ECO:0000313" key="8">
    <source>
        <dbReference type="Proteomes" id="UP000297318"/>
    </source>
</evidence>
<evidence type="ECO:0000256" key="1">
    <source>
        <dbReference type="ARBA" id="ARBA00001255"/>
    </source>
</evidence>
<keyword evidence="3" id="KW-0378">Hydrolase</keyword>
<dbReference type="InterPro" id="IPR031704">
    <property type="entry name" value="Glyco_hydro_36_N"/>
</dbReference>
<dbReference type="Pfam" id="PF16875">
    <property type="entry name" value="Glyco_hydro_36N"/>
    <property type="match status" value="1"/>
</dbReference>
<feature type="domain" description="Glycosyl hydrolase family 36 N-terminal" evidence="6">
    <location>
        <begin position="2"/>
        <end position="106"/>
    </location>
</feature>
<dbReference type="PANTHER" id="PTHR43053">
    <property type="entry name" value="GLYCOSIDASE FAMILY 31"/>
    <property type="match status" value="1"/>
</dbReference>
<dbReference type="InterPro" id="IPR038417">
    <property type="entry name" value="Alpga-gal_N_sf"/>
</dbReference>
<evidence type="ECO:0000259" key="6">
    <source>
        <dbReference type="Pfam" id="PF16875"/>
    </source>
</evidence>
<sequence>MLVSLPVPSRATEVLDLAGRWAKERVPQRRPFTVGAHVREGRHGRTGADAATVLTAGEAGFDFESGETWGVHVAFSGNHVVAAERAFSGERLLSGGELLLPGEVVLADGETYRGPWVYALHGHGLDTAAAVVHRHLRSRPHHPSSPRPVVMNVWEAVYFDHDLDTLLGLADLASSVGVERFVLDDGWFGARRDDTAGLGDWWFSPEVWGDGRIERLVSHVKGLGMEFGLWFEPEMVNPDSDLARSHPDWLLQVPGRLPVAARSQQVLNLAIAEASAHVRQQIVSVVHEIGVDFIKWDHNRDLVDAGSTVTGAAGVHAQTHAAYALIDEIRALCPGLEIESCSSGGARVDLEIIERTDRVWASDCIDAHERQTIQRWTAQLLPPELVGSHVGAGRAHTTGRQLDLDFRAATALFGHFGIEWDLASASEQERADLAEWVTTYKRHRHLIHTGSVVRRDLEDGAVMLIGAVAPERSEGLYSVAQLSRTVTWPLDRVRLPGLDPAASYQVTGVHPRGPRSELEDRIYPRWWWEGVRLPGAVLSEVGIHLPALDVDHACLVHVERQS</sequence>
<dbReference type="Pfam" id="PF02065">
    <property type="entry name" value="Melibiase"/>
    <property type="match status" value="1"/>
</dbReference>
<name>A0A4Z1E3Z3_9MICO</name>
<organism evidence="7 8">
    <name type="scientific">Serinibacter arcticus</name>
    <dbReference type="NCBI Taxonomy" id="1655435"/>
    <lineage>
        <taxon>Bacteria</taxon>
        <taxon>Bacillati</taxon>
        <taxon>Actinomycetota</taxon>
        <taxon>Actinomycetes</taxon>
        <taxon>Micrococcales</taxon>
        <taxon>Beutenbergiaceae</taxon>
        <taxon>Serinibacter</taxon>
    </lineage>
</organism>
<dbReference type="PROSITE" id="PS00512">
    <property type="entry name" value="ALPHA_GALACTOSIDASE"/>
    <property type="match status" value="1"/>
</dbReference>
<evidence type="ECO:0000256" key="4">
    <source>
        <dbReference type="ARBA" id="ARBA00023295"/>
    </source>
</evidence>
<accession>A0A4Z1E3Z3</accession>
<dbReference type="CDD" id="cd14791">
    <property type="entry name" value="GH36"/>
    <property type="match status" value="1"/>
</dbReference>
<dbReference type="InterPro" id="IPR013780">
    <property type="entry name" value="Glyco_hydro_b"/>
</dbReference>
<keyword evidence="8" id="KW-1185">Reference proteome</keyword>
<comment type="caution">
    <text evidence="7">The sequence shown here is derived from an EMBL/GenBank/DDBJ whole genome shotgun (WGS) entry which is preliminary data.</text>
</comment>
<dbReference type="InterPro" id="IPR050985">
    <property type="entry name" value="Alpha-glycosidase_related"/>
</dbReference>
<dbReference type="PRINTS" id="PR00743">
    <property type="entry name" value="GLHYDRLASE36"/>
</dbReference>
<dbReference type="EMBL" id="RHPJ01000002">
    <property type="protein sequence ID" value="TGO05193.1"/>
    <property type="molecule type" value="Genomic_DNA"/>
</dbReference>
<dbReference type="AlphaFoldDB" id="A0A4Z1E3Z3"/>
<gene>
    <name evidence="7" type="ORF">SERN_1197</name>
</gene>
<dbReference type="Gene3D" id="3.20.20.70">
    <property type="entry name" value="Aldolase class I"/>
    <property type="match status" value="1"/>
</dbReference>
<keyword evidence="4" id="KW-0326">Glycosidase</keyword>
<dbReference type="InterPro" id="IPR031705">
    <property type="entry name" value="Glyco_hydro_36_C"/>
</dbReference>
<comment type="catalytic activity">
    <reaction evidence="1">
        <text>Hydrolysis of terminal, non-reducing alpha-D-galactose residues in alpha-D-galactosides, including galactose oligosaccharides, galactomannans and galactolipids.</text>
        <dbReference type="EC" id="3.2.1.22"/>
    </reaction>
</comment>
<dbReference type="FunFam" id="3.20.20.70:FF:000118">
    <property type="entry name" value="Alpha-galactosidase"/>
    <property type="match status" value="1"/>
</dbReference>
<evidence type="ECO:0000259" key="5">
    <source>
        <dbReference type="Pfam" id="PF16874"/>
    </source>
</evidence>
<dbReference type="Gene3D" id="2.70.98.60">
    <property type="entry name" value="alpha-galactosidase from lactobacil brevis"/>
    <property type="match status" value="1"/>
</dbReference>
<dbReference type="InterPro" id="IPR002252">
    <property type="entry name" value="Glyco_hydro_36"/>
</dbReference>
<dbReference type="PANTHER" id="PTHR43053:SF3">
    <property type="entry name" value="ALPHA-GALACTOSIDASE C-RELATED"/>
    <property type="match status" value="1"/>
</dbReference>
<feature type="domain" description="Glycosyl hydrolase family 36 C-terminal" evidence="5">
    <location>
        <begin position="467"/>
        <end position="547"/>
    </location>
</feature>